<gene>
    <name evidence="3" type="ORF">EDD42_0221</name>
</gene>
<dbReference type="GO" id="GO:0004081">
    <property type="term" value="F:bis(5'-nucleosyl)-tetraphosphatase (asymmetrical) activity"/>
    <property type="evidence" value="ECO:0007669"/>
    <property type="project" value="TreeGrafter"/>
</dbReference>
<dbReference type="InterPro" id="IPR015797">
    <property type="entry name" value="NUDIX_hydrolase-like_dom_sf"/>
</dbReference>
<dbReference type="Gene3D" id="3.90.79.10">
    <property type="entry name" value="Nucleoside Triphosphate Pyrophosphohydrolase"/>
    <property type="match status" value="1"/>
</dbReference>
<dbReference type="EMBL" id="RKHL01000001">
    <property type="protein sequence ID" value="ROR80184.1"/>
    <property type="molecule type" value="Genomic_DNA"/>
</dbReference>
<dbReference type="Pfam" id="PF00293">
    <property type="entry name" value="NUDIX"/>
    <property type="match status" value="1"/>
</dbReference>
<evidence type="ECO:0000256" key="1">
    <source>
        <dbReference type="ARBA" id="ARBA00022801"/>
    </source>
</evidence>
<dbReference type="PROSITE" id="PS51462">
    <property type="entry name" value="NUDIX"/>
    <property type="match status" value="1"/>
</dbReference>
<protein>
    <submittedName>
        <fullName evidence="3">ADP-ribose pyrophosphatase YjhB (NUDIX family)</fullName>
    </submittedName>
</protein>
<dbReference type="GO" id="GO:0006754">
    <property type="term" value="P:ATP biosynthetic process"/>
    <property type="evidence" value="ECO:0007669"/>
    <property type="project" value="TreeGrafter"/>
</dbReference>
<keyword evidence="4" id="KW-1185">Reference proteome</keyword>
<evidence type="ECO:0000313" key="3">
    <source>
        <dbReference type="EMBL" id="ROR80184.1"/>
    </source>
</evidence>
<accession>A0A3N2BYQ0</accession>
<dbReference type="AlphaFoldDB" id="A0A3N2BYQ0"/>
<dbReference type="RefSeq" id="WP_234994182.1">
    <property type="nucleotide sequence ID" value="NZ_FXAP01000008.1"/>
</dbReference>
<dbReference type="Proteomes" id="UP000266915">
    <property type="component" value="Unassembled WGS sequence"/>
</dbReference>
<dbReference type="InterPro" id="IPR000086">
    <property type="entry name" value="NUDIX_hydrolase_dom"/>
</dbReference>
<proteinExistence type="predicted"/>
<dbReference type="PANTHER" id="PTHR21340">
    <property type="entry name" value="DIADENOSINE 5,5-P1,P4-TETRAPHOSPHATE PYROPHOSPHOHYDROLASE MUTT"/>
    <property type="match status" value="1"/>
</dbReference>
<sequence>MSRAPEGSGSPLPDILVSAVAIVRARRVLMVTARGRDVLYMPGGKIDAGETPAEAAVREAREEVAVEIDPARVSPLFTVVTQAHGEPDGRLVRMHVFAAETDETPTPSAEVSAVHWVGTESLDRCPPAGREVLERLAAAGLID</sequence>
<dbReference type="CDD" id="cd04690">
    <property type="entry name" value="NUDIX_Hydrolase"/>
    <property type="match status" value="1"/>
</dbReference>
<feature type="domain" description="Nudix hydrolase" evidence="2">
    <location>
        <begin position="13"/>
        <end position="138"/>
    </location>
</feature>
<keyword evidence="1" id="KW-0378">Hydrolase</keyword>
<name>A0A3N2BYQ0_9MICO</name>
<evidence type="ECO:0000259" key="2">
    <source>
        <dbReference type="PROSITE" id="PS51462"/>
    </source>
</evidence>
<dbReference type="GO" id="GO:0006167">
    <property type="term" value="P:AMP biosynthetic process"/>
    <property type="evidence" value="ECO:0007669"/>
    <property type="project" value="TreeGrafter"/>
</dbReference>
<dbReference type="SUPFAM" id="SSF55811">
    <property type="entry name" value="Nudix"/>
    <property type="match status" value="1"/>
</dbReference>
<comment type="caution">
    <text evidence="3">The sequence shown here is derived from an EMBL/GenBank/DDBJ whole genome shotgun (WGS) entry which is preliminary data.</text>
</comment>
<dbReference type="InterPro" id="IPR051325">
    <property type="entry name" value="Nudix_hydrolase_domain"/>
</dbReference>
<dbReference type="PANTHER" id="PTHR21340:SF0">
    <property type="entry name" value="BIS(5'-NUCLEOSYL)-TETRAPHOSPHATASE [ASYMMETRICAL]"/>
    <property type="match status" value="1"/>
</dbReference>
<reference evidence="3 4" key="1">
    <citation type="submission" date="2018-11" db="EMBL/GenBank/DDBJ databases">
        <title>Sequencing the genomes of 1000 actinobacteria strains.</title>
        <authorList>
            <person name="Klenk H.-P."/>
        </authorList>
    </citation>
    <scope>NUCLEOTIDE SEQUENCE [LARGE SCALE GENOMIC DNA]</scope>
    <source>
        <strain evidence="3 4">DSM 14012</strain>
    </source>
</reference>
<organism evidence="3 4">
    <name type="scientific">Plantibacter flavus</name>
    <dbReference type="NCBI Taxonomy" id="150123"/>
    <lineage>
        <taxon>Bacteria</taxon>
        <taxon>Bacillati</taxon>
        <taxon>Actinomycetota</taxon>
        <taxon>Actinomycetes</taxon>
        <taxon>Micrococcales</taxon>
        <taxon>Microbacteriaceae</taxon>
        <taxon>Plantibacter</taxon>
    </lineage>
</organism>
<evidence type="ECO:0000313" key="4">
    <source>
        <dbReference type="Proteomes" id="UP000266915"/>
    </source>
</evidence>